<dbReference type="RefSeq" id="XP_009032280.1">
    <property type="nucleotide sequence ID" value="XM_009034032.1"/>
</dbReference>
<evidence type="ECO:0000313" key="7">
    <source>
        <dbReference type="EMBL" id="EGB12617.1"/>
    </source>
</evidence>
<evidence type="ECO:0000256" key="6">
    <source>
        <dbReference type="SAM" id="MobiDB-lite"/>
    </source>
</evidence>
<feature type="compositionally biased region" description="Basic residues" evidence="6">
    <location>
        <begin position="1"/>
        <end position="14"/>
    </location>
</feature>
<feature type="binding site" evidence="5">
    <location>
        <position position="353"/>
    </location>
    <ligand>
        <name>Fe cation</name>
        <dbReference type="ChEBI" id="CHEBI:24875"/>
        <note>catalytic</note>
    </ligand>
</feature>
<reference evidence="7 8" key="1">
    <citation type="journal article" date="2011" name="Proc. Natl. Acad. Sci. U.S.A.">
        <title>Niche of harmful alga Aureococcus anophagefferens revealed through ecogenomics.</title>
        <authorList>
            <person name="Gobler C.J."/>
            <person name="Berry D.L."/>
            <person name="Dyhrman S.T."/>
            <person name="Wilhelm S.W."/>
            <person name="Salamov A."/>
            <person name="Lobanov A.V."/>
            <person name="Zhang Y."/>
            <person name="Collier J.L."/>
            <person name="Wurch L.L."/>
            <person name="Kustka A.B."/>
            <person name="Dill B.D."/>
            <person name="Shah M."/>
            <person name="VerBerkmoes N.C."/>
            <person name="Kuo A."/>
            <person name="Terry A."/>
            <person name="Pangilinan J."/>
            <person name="Lindquist E.A."/>
            <person name="Lucas S."/>
            <person name="Paulsen I.T."/>
            <person name="Hattenrath-Lehmann T.K."/>
            <person name="Talmage S.C."/>
            <person name="Walker E.A."/>
            <person name="Koch F."/>
            <person name="Burson A.M."/>
            <person name="Marcoval M.A."/>
            <person name="Tang Y.Z."/>
            <person name="Lecleir G.R."/>
            <person name="Coyne K.J."/>
            <person name="Berg G.M."/>
            <person name="Bertrand E.M."/>
            <person name="Saito M.A."/>
            <person name="Gladyshev V.N."/>
            <person name="Grigoriev I.V."/>
        </authorList>
    </citation>
    <scope>NUCLEOTIDE SEQUENCE [LARGE SCALE GENOMIC DNA]</scope>
    <source>
        <strain evidence="8">CCMP 1984</strain>
    </source>
</reference>
<keyword evidence="8" id="KW-1185">Reference proteome</keyword>
<keyword evidence="3" id="KW-0560">Oxidoreductase</keyword>
<dbReference type="PANTHER" id="PTHR10543">
    <property type="entry name" value="BETA-CAROTENE DIOXYGENASE"/>
    <property type="match status" value="1"/>
</dbReference>
<protein>
    <recommendedName>
        <fullName evidence="9">Carotenoid oxygenase</fullName>
    </recommendedName>
</protein>
<accession>F0XVK5</accession>
<gene>
    <name evidence="7" type="ORF">AURANDRAFT_69593</name>
</gene>
<dbReference type="PANTHER" id="PTHR10543:SF24">
    <property type="entry name" value="CAROTENOID ISOMEROOXYGENASE"/>
    <property type="match status" value="1"/>
</dbReference>
<dbReference type="GO" id="GO:0010436">
    <property type="term" value="F:carotenoid dioxygenase activity"/>
    <property type="evidence" value="ECO:0007669"/>
    <property type="project" value="TreeGrafter"/>
</dbReference>
<comment type="cofactor">
    <cofactor evidence="5">
        <name>Fe(2+)</name>
        <dbReference type="ChEBI" id="CHEBI:29033"/>
    </cofactor>
    <text evidence="5">Binds 1 Fe(2+) ion per subunit.</text>
</comment>
<dbReference type="GeneID" id="20227640"/>
<keyword evidence="2 5" id="KW-0479">Metal-binding</keyword>
<dbReference type="GO" id="GO:0009507">
    <property type="term" value="C:chloroplast"/>
    <property type="evidence" value="ECO:0007669"/>
    <property type="project" value="TreeGrafter"/>
</dbReference>
<dbReference type="Pfam" id="PF03055">
    <property type="entry name" value="RPE65"/>
    <property type="match status" value="1"/>
</dbReference>
<dbReference type="Proteomes" id="UP000002729">
    <property type="component" value="Unassembled WGS sequence"/>
</dbReference>
<feature type="region of interest" description="Disordered" evidence="6">
    <location>
        <begin position="1"/>
        <end position="30"/>
    </location>
</feature>
<organism evidence="8">
    <name type="scientific">Aureococcus anophagefferens</name>
    <name type="common">Harmful bloom alga</name>
    <dbReference type="NCBI Taxonomy" id="44056"/>
    <lineage>
        <taxon>Eukaryota</taxon>
        <taxon>Sar</taxon>
        <taxon>Stramenopiles</taxon>
        <taxon>Ochrophyta</taxon>
        <taxon>Pelagophyceae</taxon>
        <taxon>Pelagomonadales</taxon>
        <taxon>Pelagomonadaceae</taxon>
        <taxon>Aureococcus</taxon>
    </lineage>
</organism>
<dbReference type="eggNOG" id="KOG1285">
    <property type="taxonomic scope" value="Eukaryota"/>
</dbReference>
<dbReference type="InterPro" id="IPR011048">
    <property type="entry name" value="Haem_d1_sf"/>
</dbReference>
<dbReference type="OMA" id="SCMAFHR"/>
<evidence type="ECO:0000313" key="8">
    <source>
        <dbReference type="Proteomes" id="UP000002729"/>
    </source>
</evidence>
<name>F0XVK5_AURAN</name>
<dbReference type="GO" id="GO:0046872">
    <property type="term" value="F:metal ion binding"/>
    <property type="evidence" value="ECO:0007669"/>
    <property type="project" value="UniProtKB-KW"/>
</dbReference>
<evidence type="ECO:0000256" key="2">
    <source>
        <dbReference type="ARBA" id="ARBA00022723"/>
    </source>
</evidence>
<evidence type="ECO:0000256" key="4">
    <source>
        <dbReference type="ARBA" id="ARBA00023004"/>
    </source>
</evidence>
<feature type="binding site" evidence="5">
    <location>
        <position position="285"/>
    </location>
    <ligand>
        <name>Fe cation</name>
        <dbReference type="ChEBI" id="CHEBI:24875"/>
        <note>catalytic</note>
    </ligand>
</feature>
<feature type="binding site" evidence="5">
    <location>
        <position position="538"/>
    </location>
    <ligand>
        <name>Fe cation</name>
        <dbReference type="ChEBI" id="CHEBI:24875"/>
        <note>catalytic</note>
    </ligand>
</feature>
<dbReference type="GO" id="GO:0016121">
    <property type="term" value="P:carotene catabolic process"/>
    <property type="evidence" value="ECO:0007669"/>
    <property type="project" value="TreeGrafter"/>
</dbReference>
<dbReference type="AlphaFoldDB" id="F0XVK5"/>
<sequence length="544" mass="57965">MLHTAARRPGRRRAGRFERNNLPGAAQRPCGRGATMHALLVASVLTTTAFRAPHPIRRRTRRRSVGTALDDVTTEATKVFVPYEGAVPAYVRGTYYRNGPGAWTTKAQNLTHLFDGFALLCSFAFRDGGVELTSKFLASEARAFAVEHDKLLFNEFGTAAGATPADRVASLVRSSLRGGTTDNAVVNVLPRPDGTLLAISEPTSATFRVDGDTLATLGRDRYDGGDSVGLLHTAHPLPRLGKLVNVATSLAPPRYEVYVADDGLRNPRRVASLPSARAFDVSWHHAFAATATKAVVVETPAVYNVGALMGAVGADHVAFDWKPEGGTWVTVVDIASGAVVARRRCERNFFFFHCANAFEEDGSVRVDLCVYDDARIVDGLSLAAMRRDPAVGGVEVGRLARLDVALDGDAPATLEYLDDAAATGDFSEFPVVNPAVAGARHRYVYAVGAARPTNVANVLTKTDCDARTTNTLAWPGVAVVGEPLFVPDPAGAREDDGALLVVLHDVSGDAHVAVVDARTFAEVARATMPRGAVPYGFHGAWRAA</sequence>
<proteinExistence type="inferred from homology"/>
<dbReference type="InterPro" id="IPR004294">
    <property type="entry name" value="Carotenoid_Oase"/>
</dbReference>
<keyword evidence="4 5" id="KW-0408">Iron</keyword>
<comment type="similarity">
    <text evidence="1">Belongs to the carotenoid oxygenase family.</text>
</comment>
<evidence type="ECO:0000256" key="5">
    <source>
        <dbReference type="PIRSR" id="PIRSR604294-1"/>
    </source>
</evidence>
<evidence type="ECO:0008006" key="9">
    <source>
        <dbReference type="Google" id="ProtNLM"/>
    </source>
</evidence>
<dbReference type="InParanoid" id="F0XVK5"/>
<dbReference type="SUPFAM" id="SSF51004">
    <property type="entry name" value="C-terminal (heme d1) domain of cytochrome cd1-nitrite reductase"/>
    <property type="match status" value="1"/>
</dbReference>
<evidence type="ECO:0000256" key="3">
    <source>
        <dbReference type="ARBA" id="ARBA00023002"/>
    </source>
</evidence>
<dbReference type="OrthoDB" id="407010at2759"/>
<dbReference type="EMBL" id="GL833120">
    <property type="protein sequence ID" value="EGB12617.1"/>
    <property type="molecule type" value="Genomic_DNA"/>
</dbReference>
<feature type="binding site" evidence="5">
    <location>
        <position position="235"/>
    </location>
    <ligand>
        <name>Fe cation</name>
        <dbReference type="ChEBI" id="CHEBI:24875"/>
        <note>catalytic</note>
    </ligand>
</feature>
<dbReference type="KEGG" id="aaf:AURANDRAFT_69593"/>
<evidence type="ECO:0000256" key="1">
    <source>
        <dbReference type="ARBA" id="ARBA00006787"/>
    </source>
</evidence>